<reference evidence="3 4" key="1">
    <citation type="journal article" date="2019" name="Environ. Microbiol.">
        <title>Genomics insights into ecotype formation of ammonia-oxidizing archaea in the deep ocean.</title>
        <authorList>
            <person name="Wang Y."/>
            <person name="Huang J.M."/>
            <person name="Cui G.J."/>
            <person name="Nunoura T."/>
            <person name="Takaki Y."/>
            <person name="Li W.L."/>
            <person name="Li J."/>
            <person name="Gao Z.M."/>
            <person name="Takai K."/>
            <person name="Zhang A.Q."/>
            <person name="Stepanauskas R."/>
        </authorList>
    </citation>
    <scope>NUCLEOTIDE SEQUENCE [LARGE SCALE GENOMIC DNA]</scope>
    <source>
        <strain evidence="1 3">D1b</strain>
        <strain evidence="2 4">L19b</strain>
    </source>
</reference>
<name>A0A7K4N362_9ARCH</name>
<gene>
    <name evidence="2" type="ORF">HX802_05050</name>
    <name evidence="1" type="ORF">HX865_04310</name>
</gene>
<evidence type="ECO:0000313" key="4">
    <source>
        <dbReference type="Proteomes" id="UP000586694"/>
    </source>
</evidence>
<dbReference type="AlphaFoldDB" id="A0A7K4N362"/>
<dbReference type="Proteomes" id="UP000586694">
    <property type="component" value="Unassembled WGS sequence"/>
</dbReference>
<protein>
    <submittedName>
        <fullName evidence="1">ACT domain-containing protein</fullName>
    </submittedName>
</protein>
<dbReference type="EMBL" id="JACASZ010000075">
    <property type="protein sequence ID" value="NWJ77707.1"/>
    <property type="molecule type" value="Genomic_DNA"/>
</dbReference>
<dbReference type="EMBL" id="JACASU010000072">
    <property type="protein sequence ID" value="NWJ99999.1"/>
    <property type="molecule type" value="Genomic_DNA"/>
</dbReference>
<sequence>MRTVGLSIPDVVREIITRNRSIHDCMAMDVINYTALAVKIQPQVEKQIGNAVQLNTIVVAIKRYADAFEKNENVVDEPVLKDARLSMTDRIMGMRWTMKDLLDRDMAKMFAEAEKAFSNSEFFRLGDSFTVLADDSDVTRRIFQNFPKENLYSSGLAKIRIQVPEQNRADILSFVTGILHRNSIELIDALFSQNGIVLFLKEDQAPLAFEKIRSEIPRQ</sequence>
<evidence type="ECO:0000313" key="3">
    <source>
        <dbReference type="Proteomes" id="UP000527815"/>
    </source>
</evidence>
<proteinExistence type="predicted"/>
<dbReference type="Proteomes" id="UP000527815">
    <property type="component" value="Unassembled WGS sequence"/>
</dbReference>
<evidence type="ECO:0000313" key="2">
    <source>
        <dbReference type="EMBL" id="NWJ99999.1"/>
    </source>
</evidence>
<organism evidence="1 3">
    <name type="scientific">Marine Group I thaumarchaeote</name>
    <dbReference type="NCBI Taxonomy" id="2511932"/>
    <lineage>
        <taxon>Archaea</taxon>
        <taxon>Nitrososphaerota</taxon>
        <taxon>Marine Group I</taxon>
    </lineage>
</organism>
<reference evidence="1" key="2">
    <citation type="submission" date="2020-06" db="EMBL/GenBank/DDBJ databases">
        <authorList>
            <person name="Wang Y."/>
        </authorList>
    </citation>
    <scope>NUCLEOTIDE SEQUENCE</scope>
    <source>
        <strain evidence="1">D1b</strain>
        <strain evidence="2">L19b</strain>
    </source>
</reference>
<evidence type="ECO:0000313" key="1">
    <source>
        <dbReference type="EMBL" id="NWJ77707.1"/>
    </source>
</evidence>
<accession>A0A7K4N362</accession>
<comment type="caution">
    <text evidence="1">The sequence shown here is derived from an EMBL/GenBank/DDBJ whole genome shotgun (WGS) entry which is preliminary data.</text>
</comment>